<dbReference type="EMBL" id="GBRH01246857">
    <property type="protein sequence ID" value="JAD51038.1"/>
    <property type="molecule type" value="Transcribed_RNA"/>
</dbReference>
<evidence type="ECO:0000313" key="1">
    <source>
        <dbReference type="EMBL" id="JAD51038.1"/>
    </source>
</evidence>
<protein>
    <submittedName>
        <fullName evidence="1">Uncharacterized protein</fullName>
    </submittedName>
</protein>
<proteinExistence type="predicted"/>
<organism evidence="1">
    <name type="scientific">Arundo donax</name>
    <name type="common">Giant reed</name>
    <name type="synonym">Donax arundinaceus</name>
    <dbReference type="NCBI Taxonomy" id="35708"/>
    <lineage>
        <taxon>Eukaryota</taxon>
        <taxon>Viridiplantae</taxon>
        <taxon>Streptophyta</taxon>
        <taxon>Embryophyta</taxon>
        <taxon>Tracheophyta</taxon>
        <taxon>Spermatophyta</taxon>
        <taxon>Magnoliopsida</taxon>
        <taxon>Liliopsida</taxon>
        <taxon>Poales</taxon>
        <taxon>Poaceae</taxon>
        <taxon>PACMAD clade</taxon>
        <taxon>Arundinoideae</taxon>
        <taxon>Arundineae</taxon>
        <taxon>Arundo</taxon>
    </lineage>
</organism>
<reference evidence="1" key="2">
    <citation type="journal article" date="2015" name="Data Brief">
        <title>Shoot transcriptome of the giant reed, Arundo donax.</title>
        <authorList>
            <person name="Barrero R.A."/>
            <person name="Guerrero F.D."/>
            <person name="Moolhuijzen P."/>
            <person name="Goolsby J.A."/>
            <person name="Tidwell J."/>
            <person name="Bellgard S.E."/>
            <person name="Bellgard M.I."/>
        </authorList>
    </citation>
    <scope>NUCLEOTIDE SEQUENCE</scope>
    <source>
        <tissue evidence="1">Shoot tissue taken approximately 20 cm above the soil surface</tissue>
    </source>
</reference>
<name>A0A0A9AMF2_ARUDO</name>
<accession>A0A0A9AMF2</accession>
<sequence>MKVSRQCVLGARPAPAPVAARATMMRKVGGRLDSYGRRRRRDVATTPWGQCKVSGHHVWSGGRCRQAR</sequence>
<dbReference type="AlphaFoldDB" id="A0A0A9AMF2"/>
<reference evidence="1" key="1">
    <citation type="submission" date="2014-09" db="EMBL/GenBank/DDBJ databases">
        <authorList>
            <person name="Magalhaes I.L.F."/>
            <person name="Oliveira U."/>
            <person name="Santos F.R."/>
            <person name="Vidigal T.H.D.A."/>
            <person name="Brescovit A.D."/>
            <person name="Santos A.J."/>
        </authorList>
    </citation>
    <scope>NUCLEOTIDE SEQUENCE</scope>
    <source>
        <tissue evidence="1">Shoot tissue taken approximately 20 cm above the soil surface</tissue>
    </source>
</reference>